<feature type="compositionally biased region" description="Acidic residues" evidence="2">
    <location>
        <begin position="197"/>
        <end position="221"/>
    </location>
</feature>
<accession>A0A5J4VIW4</accession>
<feature type="coiled-coil region" evidence="1">
    <location>
        <begin position="27"/>
        <end position="150"/>
    </location>
</feature>
<feature type="region of interest" description="Disordered" evidence="2">
    <location>
        <begin position="172"/>
        <end position="229"/>
    </location>
</feature>
<reference evidence="3 4" key="1">
    <citation type="submission" date="2019-03" db="EMBL/GenBank/DDBJ databases">
        <title>Single cell metagenomics reveals metabolic interactions within the superorganism composed of flagellate Streblomastix strix and complex community of Bacteroidetes bacteria on its surface.</title>
        <authorList>
            <person name="Treitli S.C."/>
            <person name="Kolisko M."/>
            <person name="Husnik F."/>
            <person name="Keeling P."/>
            <person name="Hampl V."/>
        </authorList>
    </citation>
    <scope>NUCLEOTIDE SEQUENCE [LARGE SCALE GENOMIC DNA]</scope>
    <source>
        <strain evidence="3">ST1C</strain>
    </source>
</reference>
<feature type="compositionally biased region" description="Polar residues" evidence="2">
    <location>
        <begin position="600"/>
        <end position="623"/>
    </location>
</feature>
<feature type="region of interest" description="Disordered" evidence="2">
    <location>
        <begin position="371"/>
        <end position="397"/>
    </location>
</feature>
<name>A0A5J4VIW4_9EUKA</name>
<keyword evidence="1" id="KW-0175">Coiled coil</keyword>
<dbReference type="Proteomes" id="UP000324800">
    <property type="component" value="Unassembled WGS sequence"/>
</dbReference>
<feature type="region of interest" description="Disordered" evidence="2">
    <location>
        <begin position="700"/>
        <end position="719"/>
    </location>
</feature>
<proteinExistence type="predicted"/>
<evidence type="ECO:0000256" key="1">
    <source>
        <dbReference type="SAM" id="Coils"/>
    </source>
</evidence>
<protein>
    <submittedName>
        <fullName evidence="3">Uncharacterized protein</fullName>
    </submittedName>
</protein>
<feature type="compositionally biased region" description="Acidic residues" evidence="2">
    <location>
        <begin position="637"/>
        <end position="647"/>
    </location>
</feature>
<feature type="region of interest" description="Disordered" evidence="2">
    <location>
        <begin position="600"/>
        <end position="647"/>
    </location>
</feature>
<feature type="region of interest" description="Disordered" evidence="2">
    <location>
        <begin position="331"/>
        <end position="351"/>
    </location>
</feature>
<evidence type="ECO:0000256" key="2">
    <source>
        <dbReference type="SAM" id="MobiDB-lite"/>
    </source>
</evidence>
<feature type="compositionally biased region" description="Low complexity" evidence="2">
    <location>
        <begin position="379"/>
        <end position="397"/>
    </location>
</feature>
<dbReference type="AlphaFoldDB" id="A0A5J4VIW4"/>
<feature type="compositionally biased region" description="Basic residues" evidence="2">
    <location>
        <begin position="182"/>
        <end position="192"/>
    </location>
</feature>
<feature type="compositionally biased region" description="Basic and acidic residues" evidence="2">
    <location>
        <begin position="700"/>
        <end position="714"/>
    </location>
</feature>
<gene>
    <name evidence="3" type="ORF">EZS28_022043</name>
</gene>
<feature type="region of interest" description="Disordered" evidence="2">
    <location>
        <begin position="536"/>
        <end position="567"/>
    </location>
</feature>
<feature type="compositionally biased region" description="Low complexity" evidence="2">
    <location>
        <begin position="536"/>
        <end position="549"/>
    </location>
</feature>
<organism evidence="3 4">
    <name type="scientific">Streblomastix strix</name>
    <dbReference type="NCBI Taxonomy" id="222440"/>
    <lineage>
        <taxon>Eukaryota</taxon>
        <taxon>Metamonada</taxon>
        <taxon>Preaxostyla</taxon>
        <taxon>Oxymonadida</taxon>
        <taxon>Streblomastigidae</taxon>
        <taxon>Streblomastix</taxon>
    </lineage>
</organism>
<sequence length="817" mass="92727">MQKKIPNSDNVSVASKINTYLDPDMDNQILLRVNAAIKRENEQYKKKFQQSGYQLEKVNELQNQAREQQQRIQQLEQETKILQKQLRDKEKALLLADQDQYEEKGPRILASMQKELQVTEEKRKAAENHVMQLNERARLTEKKNEKLMQNVENLLSGIEAVQQVAQLHANKASTQQQITSTKKLKKNRKQNKRQNDGYEDEGFDNEEEDDEEEEDDDDENQNNDLNITPDIALNEILNIVQEVKSNTRIPGQNNQLPKNTLEPHLSTGLQLQLGSLNSNTHQSQSNKQQQYLVPPNRFVQVEHYETQIKQLQSRTKGNQSQLKNHQMISASVTPNSDRQNPRNLNNSQNYYQNFNSPPIFIGSNFGGRMVSSSAPVPQYPQHNQQSNQQQKNKQQQLQLPHAVMVPLHQYLPADAKDIEIERLRNQNATIMQKKDSAIKHISLQHVHLQAQTDELKKALHEKEIEIAVRQREIDRVKLQVKGGYKVPINNLNAGMLSPGPGKMDLEDDINQDELDVSDDDEEEEEEESMIRKLLTKNNNNVNINNNVKNQQDSNQKGRNSAAPSVNSEIDNDNAVISISSSSASSQQQQNFTSQTKQLISPENQQLKSNPPSRSSVQQRTSVKSAGKARQQDAQSYGDDEFDDDEDDFASGPAFKVLKVRNSELLEAKSGLEAALTLLQEPTQPTVKQVEETATNQTKVMREPVSKAKKAERPNSGKTVMITHGGVTFAIPRSLAAQEGDSESQKLYKRKKIHQLASAAKREAEESAYKERQSAWQKFNRKFEKKGGVVTKTNFTRNQGPQTIGKVQVNVSLLQSAV</sequence>
<feature type="compositionally biased region" description="Polar residues" evidence="2">
    <location>
        <begin position="172"/>
        <end position="181"/>
    </location>
</feature>
<feature type="compositionally biased region" description="Polar residues" evidence="2">
    <location>
        <begin position="331"/>
        <end position="342"/>
    </location>
</feature>
<evidence type="ECO:0000313" key="4">
    <source>
        <dbReference type="Proteomes" id="UP000324800"/>
    </source>
</evidence>
<comment type="caution">
    <text evidence="3">The sequence shown here is derived from an EMBL/GenBank/DDBJ whole genome shotgun (WGS) entry which is preliminary data.</text>
</comment>
<evidence type="ECO:0000313" key="3">
    <source>
        <dbReference type="EMBL" id="KAA6382430.1"/>
    </source>
</evidence>
<feature type="compositionally biased region" description="Polar residues" evidence="2">
    <location>
        <begin position="550"/>
        <end position="567"/>
    </location>
</feature>
<dbReference type="EMBL" id="SNRW01006789">
    <property type="protein sequence ID" value="KAA6382430.1"/>
    <property type="molecule type" value="Genomic_DNA"/>
</dbReference>